<dbReference type="Proteomes" id="UP000770785">
    <property type="component" value="Unassembled WGS sequence"/>
</dbReference>
<feature type="chain" id="PRO_5046717925" description="LTD domain-containing protein" evidence="1">
    <location>
        <begin position="29"/>
        <end position="830"/>
    </location>
</feature>
<protein>
    <recommendedName>
        <fullName evidence="2">LTD domain-containing protein</fullName>
    </recommendedName>
</protein>
<dbReference type="Pfam" id="PF13290">
    <property type="entry name" value="CHB_HEX_C_1"/>
    <property type="match status" value="1"/>
</dbReference>
<sequence>MPYFKKLPNVYTRIILLLVCLSNLALNAQIRLNEAVNSNSQFEDEDGDTPDWFELRNLGSEQNLAGWTLSDDADKPQKWTITGLVIPAGGYQMIWASGKDLALLELTDSAPHTNFKLSAGGETLYLHDDRGRFVDSLVVAGAPANVSVGIPPSGGEPVLYGVTTPGARNPETGFTGVVEGEVSFSQVNGVSEAFTLTLGGDDGGKEIRYTTDATLPVVNSPRYTGPIRVDTNVVVRARLFEPGKLPSPPQTRTYLVDVVHDIDVVTLVTEPDNFFDGKDGIYVLGDGYVGDFPFQGSNIWLDKEVPINFTLIPDDGSELFSQEVGAKIFGGYNRGRSQRSLSLFARNRYGDDDMDYAFFPNRSYREYKNLVLRNSGNDWMRTMLRDATLTELMDGSGLDVQAFRPVATYLNGHYWGLYNLREKVNEDFLSSRHGVDPDKVDLLEIWGRIVEGSNEKYWELLEFIDTNDLREDENYRQVSELFDVDNLIKFHLAQIYFNNRDWYNNVKFWREQAPGGKWRWILYDTDQGGSLSGGGGGPQVDDLGSAMNVDGPNPAWATILLRKLMVNQVFRERFINQLADEMNSRFLFDNVNRLITKNEQHIANEMIQAARRWQTEDRVRGSTERMRNFFRLRPDYVKQHVQNYFGLRAVHEAKIIIGDTTEGYVQLNSLTLEEREWTGDYYAGVPIKLTAIARQGYVFSHWELDADATTASITVDLDSDAAFRPVFRSAGTSVGAARGMSGLTTVRDLTYFPNPASSVARLAFTTLRGTRVRAQLCDVRGVAVRTFVDQDLPAGRNTFEVDVSQLPAGTYQLQITEDEVRSGVISWIIQ</sequence>
<evidence type="ECO:0000259" key="2">
    <source>
        <dbReference type="PROSITE" id="PS51841"/>
    </source>
</evidence>
<comment type="caution">
    <text evidence="3">The sequence shown here is derived from an EMBL/GenBank/DDBJ whole genome shotgun (WGS) entry which is preliminary data.</text>
</comment>
<dbReference type="InterPro" id="IPR001322">
    <property type="entry name" value="Lamin_tail_dom"/>
</dbReference>
<evidence type="ECO:0000313" key="4">
    <source>
        <dbReference type="Proteomes" id="UP000770785"/>
    </source>
</evidence>
<dbReference type="Gene3D" id="2.60.40.1260">
    <property type="entry name" value="Lamin Tail domain"/>
    <property type="match status" value="1"/>
</dbReference>
<dbReference type="SUPFAM" id="SSF74853">
    <property type="entry name" value="Lamin A/C globular tail domain"/>
    <property type="match status" value="1"/>
</dbReference>
<evidence type="ECO:0000256" key="1">
    <source>
        <dbReference type="SAM" id="SignalP"/>
    </source>
</evidence>
<keyword evidence="4" id="KW-1185">Reference proteome</keyword>
<dbReference type="EMBL" id="JAATJH010000005">
    <property type="protein sequence ID" value="NJC27567.1"/>
    <property type="molecule type" value="Genomic_DNA"/>
</dbReference>
<dbReference type="InterPro" id="IPR059177">
    <property type="entry name" value="GH29D-like_dom"/>
</dbReference>
<proteinExistence type="predicted"/>
<reference evidence="3 4" key="1">
    <citation type="submission" date="2020-03" db="EMBL/GenBank/DDBJ databases">
        <title>Genomic Encyclopedia of Type Strains, Phase IV (KMG-IV): sequencing the most valuable type-strain genomes for metagenomic binning, comparative biology and taxonomic classification.</title>
        <authorList>
            <person name="Goeker M."/>
        </authorList>
    </citation>
    <scope>NUCLEOTIDE SEQUENCE [LARGE SCALE GENOMIC DNA]</scope>
    <source>
        <strain evidence="3 4">DSM 105096</strain>
    </source>
</reference>
<dbReference type="InterPro" id="IPR044060">
    <property type="entry name" value="Bacterial_rp_domain"/>
</dbReference>
<dbReference type="Pfam" id="PF00932">
    <property type="entry name" value="LTD"/>
    <property type="match status" value="1"/>
</dbReference>
<dbReference type="Pfam" id="PF18998">
    <property type="entry name" value="Flg_new_2"/>
    <property type="match status" value="1"/>
</dbReference>
<feature type="domain" description="LTD" evidence="2">
    <location>
        <begin position="22"/>
        <end position="142"/>
    </location>
</feature>
<dbReference type="InterPro" id="IPR036415">
    <property type="entry name" value="Lamin_tail_dom_sf"/>
</dbReference>
<dbReference type="InterPro" id="IPR026444">
    <property type="entry name" value="Secre_tail"/>
</dbReference>
<gene>
    <name evidence="3" type="ORF">GGR27_003084</name>
</gene>
<dbReference type="InterPro" id="IPR014867">
    <property type="entry name" value="Spore_coat_CotH_CotH2/3/7"/>
</dbReference>
<evidence type="ECO:0000313" key="3">
    <source>
        <dbReference type="EMBL" id="NJC27567.1"/>
    </source>
</evidence>
<dbReference type="Pfam" id="PF08757">
    <property type="entry name" value="CotH"/>
    <property type="match status" value="1"/>
</dbReference>
<dbReference type="RefSeq" id="WP_168038778.1">
    <property type="nucleotide sequence ID" value="NZ_JAATJH010000005.1"/>
</dbReference>
<feature type="signal peptide" evidence="1">
    <location>
        <begin position="1"/>
        <end position="28"/>
    </location>
</feature>
<accession>A0ABX0XEC4</accession>
<name>A0ABX0XEC4_9BACT</name>
<keyword evidence="1" id="KW-0732">Signal</keyword>
<organism evidence="3 4">
    <name type="scientific">Neolewinella antarctica</name>
    <dbReference type="NCBI Taxonomy" id="442734"/>
    <lineage>
        <taxon>Bacteria</taxon>
        <taxon>Pseudomonadati</taxon>
        <taxon>Bacteroidota</taxon>
        <taxon>Saprospiria</taxon>
        <taxon>Saprospirales</taxon>
        <taxon>Lewinellaceae</taxon>
        <taxon>Neolewinella</taxon>
    </lineage>
</organism>
<dbReference type="PROSITE" id="PS51841">
    <property type="entry name" value="LTD"/>
    <property type="match status" value="1"/>
</dbReference>
<dbReference type="Pfam" id="PF18962">
    <property type="entry name" value="Por_Secre_tail"/>
    <property type="match status" value="1"/>
</dbReference>